<dbReference type="STRING" id="1379.HMPREF3186_01294"/>
<comment type="caution">
    <text evidence="1">The sequence shown here is derived from an EMBL/GenBank/DDBJ whole genome shotgun (WGS) entry which is preliminary data.</text>
</comment>
<dbReference type="Proteomes" id="UP000070355">
    <property type="component" value="Unassembled WGS sequence"/>
</dbReference>
<sequence length="78" mass="8014">MMNNILEQKFTELNKKEQEKLNGGDGWWDATMIGMCAVGGGAIGGIVSGLFTGGAATGAGFAIGSHYAAIGCTAIRYL</sequence>
<proteinExistence type="predicted"/>
<dbReference type="EMBL" id="LSDC01000081">
    <property type="protein sequence ID" value="KXB59069.1"/>
    <property type="molecule type" value="Genomic_DNA"/>
</dbReference>
<evidence type="ECO:0000313" key="2">
    <source>
        <dbReference type="Proteomes" id="UP000070355"/>
    </source>
</evidence>
<dbReference type="AlphaFoldDB" id="A0A133ZUE9"/>
<accession>A0A133ZUE9</accession>
<gene>
    <name evidence="1" type="ORF">HMPREF3186_01294</name>
</gene>
<organism evidence="1 2">
    <name type="scientific">Gemella haemolysans</name>
    <dbReference type="NCBI Taxonomy" id="1379"/>
    <lineage>
        <taxon>Bacteria</taxon>
        <taxon>Bacillati</taxon>
        <taxon>Bacillota</taxon>
        <taxon>Bacilli</taxon>
        <taxon>Bacillales</taxon>
        <taxon>Gemellaceae</taxon>
        <taxon>Gemella</taxon>
    </lineage>
</organism>
<reference evidence="2" key="1">
    <citation type="submission" date="2016-01" db="EMBL/GenBank/DDBJ databases">
        <authorList>
            <person name="Mitreva M."/>
            <person name="Pepin K.H."/>
            <person name="Mihindukulasuriya K.A."/>
            <person name="Fulton R."/>
            <person name="Fronick C."/>
            <person name="O'Laughlin M."/>
            <person name="Miner T."/>
            <person name="Herter B."/>
            <person name="Rosa B.A."/>
            <person name="Cordes M."/>
            <person name="Tomlinson C."/>
            <person name="Wollam A."/>
            <person name="Palsikar V.B."/>
            <person name="Mardis E.R."/>
            <person name="Wilson R.K."/>
        </authorList>
    </citation>
    <scope>NUCLEOTIDE SEQUENCE [LARGE SCALE GENOMIC DNA]</scope>
    <source>
        <strain evidence="2">DNF01167</strain>
    </source>
</reference>
<evidence type="ECO:0000313" key="1">
    <source>
        <dbReference type="EMBL" id="KXB59069.1"/>
    </source>
</evidence>
<name>A0A133ZUE9_9BACL</name>
<protein>
    <submittedName>
        <fullName evidence="1">Uncharacterized protein</fullName>
    </submittedName>
</protein>
<dbReference type="PATRIC" id="fig|1379.3.peg.1274"/>
<dbReference type="RefSeq" id="WP_060914411.1">
    <property type="nucleotide sequence ID" value="NZ_KQ959970.1"/>
</dbReference>